<feature type="coiled-coil region" evidence="7">
    <location>
        <begin position="1261"/>
        <end position="1384"/>
    </location>
</feature>
<feature type="coiled-coil region" evidence="7">
    <location>
        <begin position="1661"/>
        <end position="1740"/>
    </location>
</feature>
<feature type="coiled-coil region" evidence="7">
    <location>
        <begin position="538"/>
        <end position="579"/>
    </location>
</feature>
<dbReference type="GO" id="GO:0008017">
    <property type="term" value="F:microtubule binding"/>
    <property type="evidence" value="ECO:0007669"/>
    <property type="project" value="InterPro"/>
</dbReference>
<feature type="region of interest" description="Disordered" evidence="8">
    <location>
        <begin position="1"/>
        <end position="21"/>
    </location>
</feature>
<feature type="binding site" evidence="6">
    <location>
        <begin position="115"/>
        <end position="122"/>
    </location>
    <ligand>
        <name>ATP</name>
        <dbReference type="ChEBI" id="CHEBI:30616"/>
    </ligand>
</feature>
<dbReference type="PROSITE" id="PS00411">
    <property type="entry name" value="KINESIN_MOTOR_1"/>
    <property type="match status" value="1"/>
</dbReference>
<dbReference type="GO" id="GO:0005875">
    <property type="term" value="C:microtubule associated complex"/>
    <property type="evidence" value="ECO:0007669"/>
    <property type="project" value="TreeGrafter"/>
</dbReference>
<keyword evidence="11" id="KW-1185">Reference proteome</keyword>
<feature type="coiled-coil region" evidence="7">
    <location>
        <begin position="615"/>
        <end position="677"/>
    </location>
</feature>
<evidence type="ECO:0000313" key="10">
    <source>
        <dbReference type="EMBL" id="CAK3870450.1"/>
    </source>
</evidence>
<dbReference type="Pfam" id="PF00225">
    <property type="entry name" value="Kinesin"/>
    <property type="match status" value="1"/>
</dbReference>
<dbReference type="SUPFAM" id="SSF52540">
    <property type="entry name" value="P-loop containing nucleoside triphosphate hydrolases"/>
    <property type="match status" value="1"/>
</dbReference>
<protein>
    <submittedName>
        <fullName evidence="10">Related to kinesin</fullName>
    </submittedName>
</protein>
<dbReference type="GO" id="GO:0003777">
    <property type="term" value="F:microtubule motor activity"/>
    <property type="evidence" value="ECO:0007669"/>
    <property type="project" value="InterPro"/>
</dbReference>
<feature type="region of interest" description="Disordered" evidence="8">
    <location>
        <begin position="452"/>
        <end position="475"/>
    </location>
</feature>
<dbReference type="GO" id="GO:0051231">
    <property type="term" value="P:spindle elongation"/>
    <property type="evidence" value="ECO:0007669"/>
    <property type="project" value="TreeGrafter"/>
</dbReference>
<dbReference type="InterPro" id="IPR019821">
    <property type="entry name" value="Kinesin_motor_CS"/>
</dbReference>
<dbReference type="InterPro" id="IPR001752">
    <property type="entry name" value="Kinesin_motor_dom"/>
</dbReference>
<evidence type="ECO:0000256" key="1">
    <source>
        <dbReference type="ARBA" id="ARBA00004496"/>
    </source>
</evidence>
<feature type="compositionally biased region" description="Basic and acidic residues" evidence="8">
    <location>
        <begin position="754"/>
        <end position="764"/>
    </location>
</feature>
<evidence type="ECO:0000256" key="6">
    <source>
        <dbReference type="PROSITE-ProRule" id="PRU00283"/>
    </source>
</evidence>
<evidence type="ECO:0000259" key="9">
    <source>
        <dbReference type="PROSITE" id="PS50067"/>
    </source>
</evidence>
<dbReference type="InterPro" id="IPR036961">
    <property type="entry name" value="Kinesin_motor_dom_sf"/>
</dbReference>
<keyword evidence="5 7" id="KW-0175">Coiled coil</keyword>
<evidence type="ECO:0000313" key="11">
    <source>
        <dbReference type="Proteomes" id="UP001296104"/>
    </source>
</evidence>
<feature type="region of interest" description="Disordered" evidence="8">
    <location>
        <begin position="841"/>
        <end position="882"/>
    </location>
</feature>
<dbReference type="PANTHER" id="PTHR47969">
    <property type="entry name" value="CHROMOSOME-ASSOCIATED KINESIN KIF4A-RELATED"/>
    <property type="match status" value="1"/>
</dbReference>
<dbReference type="PROSITE" id="PS50067">
    <property type="entry name" value="KINESIN_MOTOR_2"/>
    <property type="match status" value="1"/>
</dbReference>
<dbReference type="Proteomes" id="UP001296104">
    <property type="component" value="Unassembled WGS sequence"/>
</dbReference>
<feature type="compositionally biased region" description="Low complexity" evidence="8">
    <location>
        <begin position="1550"/>
        <end position="1567"/>
    </location>
</feature>
<dbReference type="PRINTS" id="PR00380">
    <property type="entry name" value="KINESINHEAVY"/>
</dbReference>
<keyword evidence="3 6" id="KW-0547">Nucleotide-binding</keyword>
<feature type="coiled-coil region" evidence="7">
    <location>
        <begin position="1043"/>
        <end position="1139"/>
    </location>
</feature>
<dbReference type="GO" id="GO:0007052">
    <property type="term" value="P:mitotic spindle organization"/>
    <property type="evidence" value="ECO:0007669"/>
    <property type="project" value="TreeGrafter"/>
</dbReference>
<feature type="compositionally biased region" description="Basic and acidic residues" evidence="8">
    <location>
        <begin position="454"/>
        <end position="475"/>
    </location>
</feature>
<keyword evidence="2" id="KW-0963">Cytoplasm</keyword>
<gene>
    <name evidence="10" type="ORF">LECACI_7A001975</name>
</gene>
<dbReference type="PANTHER" id="PTHR47969:SF15">
    <property type="entry name" value="CHROMOSOME-ASSOCIATED KINESIN KIF4A-RELATED"/>
    <property type="match status" value="1"/>
</dbReference>
<evidence type="ECO:0000256" key="8">
    <source>
        <dbReference type="SAM" id="MobiDB-lite"/>
    </source>
</evidence>
<feature type="region of interest" description="Disordered" evidence="8">
    <location>
        <begin position="960"/>
        <end position="999"/>
    </location>
</feature>
<dbReference type="GO" id="GO:0005524">
    <property type="term" value="F:ATP binding"/>
    <property type="evidence" value="ECO:0007669"/>
    <property type="project" value="UniProtKB-UniRule"/>
</dbReference>
<feature type="compositionally biased region" description="Basic and acidic residues" evidence="8">
    <location>
        <begin position="873"/>
        <end position="882"/>
    </location>
</feature>
<name>A0AAI8YU16_9PEZI</name>
<proteinExistence type="inferred from homology"/>
<reference evidence="10" key="1">
    <citation type="submission" date="2023-11" db="EMBL/GenBank/DDBJ databases">
        <authorList>
            <person name="Alioto T."/>
            <person name="Alioto T."/>
            <person name="Gomez Garrido J."/>
        </authorList>
    </citation>
    <scope>NUCLEOTIDE SEQUENCE</scope>
</reference>
<dbReference type="GO" id="GO:0007018">
    <property type="term" value="P:microtubule-based movement"/>
    <property type="evidence" value="ECO:0007669"/>
    <property type="project" value="InterPro"/>
</dbReference>
<evidence type="ECO:0000256" key="7">
    <source>
        <dbReference type="SAM" id="Coils"/>
    </source>
</evidence>
<keyword evidence="4 6" id="KW-0067">ATP-binding</keyword>
<feature type="compositionally biased region" description="Pro residues" evidence="8">
    <location>
        <begin position="1568"/>
        <end position="1582"/>
    </location>
</feature>
<organism evidence="10 11">
    <name type="scientific">Lecanosticta acicola</name>
    <dbReference type="NCBI Taxonomy" id="111012"/>
    <lineage>
        <taxon>Eukaryota</taxon>
        <taxon>Fungi</taxon>
        <taxon>Dikarya</taxon>
        <taxon>Ascomycota</taxon>
        <taxon>Pezizomycotina</taxon>
        <taxon>Dothideomycetes</taxon>
        <taxon>Dothideomycetidae</taxon>
        <taxon>Mycosphaerellales</taxon>
        <taxon>Mycosphaerellaceae</taxon>
        <taxon>Lecanosticta</taxon>
    </lineage>
</organism>
<dbReference type="EMBL" id="CAVMBE010000008">
    <property type="protein sequence ID" value="CAK3870450.1"/>
    <property type="molecule type" value="Genomic_DNA"/>
</dbReference>
<comment type="similarity">
    <text evidence="6">Belongs to the TRAFAC class myosin-kinesin ATPase superfamily. Kinesin family.</text>
</comment>
<dbReference type="Gene3D" id="3.40.850.10">
    <property type="entry name" value="Kinesin motor domain"/>
    <property type="match status" value="1"/>
</dbReference>
<dbReference type="InterPro" id="IPR027640">
    <property type="entry name" value="Kinesin-like_fam"/>
</dbReference>
<feature type="region of interest" description="Disordered" evidence="8">
    <location>
        <begin position="1546"/>
        <end position="1625"/>
    </location>
</feature>
<keyword evidence="6" id="KW-0505">Motor protein</keyword>
<dbReference type="SMART" id="SM00129">
    <property type="entry name" value="KISc"/>
    <property type="match status" value="1"/>
</dbReference>
<comment type="caution">
    <text evidence="10">The sequence shown here is derived from an EMBL/GenBank/DDBJ whole genome shotgun (WGS) entry which is preliminary data.</text>
</comment>
<evidence type="ECO:0000256" key="2">
    <source>
        <dbReference type="ARBA" id="ARBA00022490"/>
    </source>
</evidence>
<evidence type="ECO:0000256" key="5">
    <source>
        <dbReference type="ARBA" id="ARBA00023054"/>
    </source>
</evidence>
<comment type="subcellular location">
    <subcellularLocation>
        <location evidence="1">Cytoplasm</location>
    </subcellularLocation>
</comment>
<dbReference type="GO" id="GO:0005737">
    <property type="term" value="C:cytoplasm"/>
    <property type="evidence" value="ECO:0007669"/>
    <property type="project" value="UniProtKB-SubCell"/>
</dbReference>
<feature type="coiled-coil region" evidence="7">
    <location>
        <begin position="1169"/>
        <end position="1214"/>
    </location>
</feature>
<accession>A0AAI8YU16</accession>
<sequence length="1744" mass="194818">MRHNHTRTSSRLADVASRASDEEGARTAVKVAVRVRPPLKPTDPGFDLIPQRFRESTCEVTPPTNLCVQSPQGRKLFVFDRVFDEDTTQEGVWEYVSDGVSSFVKGYNVSILAYGQSGAGKSYTMGTSGPEDQNDQDVRGIVPRAAHALFEKLNGTTSKPSGLQTPKRYSTQALPTLAAMKQVADAGAKNWELRATYVEIYNEQLRDLLVPENTPLQDRAQVAIREDTRGRIMLTGLTQVPINSPEDLLNALNFGSAIRQTDATAINARSSRSHAVFSLNLVQKKSDQASAPIPQLEKRRSTPVEHMVGAEGVVTIDSKLHFVDLAGSERLKNTGATGDRAKEGISINAGLASLGKVISQLSSKHSGAHISYRDSRLTRLLQDSLGGSAITYMVACVTPAVFHLSETLNTVHYAQRARAIQSKPEIQQSHEEGDKQAAIDRLRAEVSFLRSQIRHSEQTGDRNTDSGDRSDRLRGKERELQSQLMDMQENYNALSQRHAKLISEISRSRDNEDAETPLLNEAIGDNASERIKRSNSFAEAVEQVVLEYEKTIQSLEGSLSKTRANLANTESTLMEKETRIAYMDTIQQQLQARISKYLEREANNDSYTRDLESKMEGATSEEEKKETLITELRKELARVRESEAGAEDYISTLEERLAEAEQDSEIMQREIDRLEHVVERQRSIGRLDNLLGELDVARGIDSQTNGRHSSDMASRMNGHVEDDDDYDPFRASSRPTSVPEVNFSQPERFPPGPAEDRTLPDGDAGRSPAQNDFVAEKLESLTQEFFDLRSEHETVVTNYENLEQKYRTALETLARLEYGKSKPPGTPEESTRGSFLAEAGMKDEEQATGGQPSSSRLLSEEQSSREPQNTGEGPEKEPSSTDIERPAVLDHLAVQNVAVQNENSRSVVSSPVEHEEMVQEMETLRKLHAEKEVSVTELTKNYMSLAQRHEATLTQVEELKQEVQKSQRAQSPTFQSSPGFSKSSWRRRSDDLLGGSSDRASRSFVSMKTMVLSNFGDQADVRQNFEQHLTTVMAELHNRSERMTALESELTTIKKEMENKQQIITGLTRERTSLAAAQASGADFSVVGQMRDQLMESENQIRILHEQNIAREKELQSEVDSLKASLAEHQKNLSHENNRLPTPAEDLLAEPQADAGAARASRMVQMGEINRLQSEVTAWENKHRDAMDSMTATQAELMNTITDLQQELHKAEKGGLSSRAVPEAADSQQLVEHEIVELERQKHRDIVMSLEGQINEHKKIADERVSRLEQLQQAYANMLQQVDDDSESRQLAEKELATHKDLVSNLENQLQVHKSAITIHQESLESLQSSHTKEIEDLTDSMNRLEKELNNRYAAVQEQHEKDIADLSEELNLARNEMSNLLRNAAAALGYETDSRNLQSQIQGLVEEGKELHARHLKTTNELKAVQEELQSAINRSVEMDSQITELNAIDEEKSTALAKMTEKYNKSAALVDQLEEQLNNNFDSYHATNKRMSSMQSEQVQARIELEQELEEQRQQLDQYKHMSVTSNGSSHFNRDSLSPDTAAQQLVRSGSGSGQASQRKSGPTALPTPPPSIPLPPLPASPIFGGFSGNSLDRNASPDPRGTSPVPGGSPPQSRHASHEVSPNPAAVQLIEEQEARIRTIEKHLFAEKQLTATLEEALVDLETSANRTKSEMENWRKKCQGLEDELVSLRKERSSSRASLQAVEEEREMRVRAERARQALEQRMAELNANKKKKKGGLNCF</sequence>
<feature type="region of interest" description="Disordered" evidence="8">
    <location>
        <begin position="701"/>
        <end position="769"/>
    </location>
</feature>
<dbReference type="InterPro" id="IPR027417">
    <property type="entry name" value="P-loop_NTPase"/>
</dbReference>
<evidence type="ECO:0000256" key="4">
    <source>
        <dbReference type="ARBA" id="ARBA00022840"/>
    </source>
</evidence>
<feature type="domain" description="Kinesin motor" evidence="9">
    <location>
        <begin position="28"/>
        <end position="420"/>
    </location>
</feature>
<feature type="compositionally biased region" description="Polar residues" evidence="8">
    <location>
        <begin position="966"/>
        <end position="983"/>
    </location>
</feature>
<evidence type="ECO:0000256" key="3">
    <source>
        <dbReference type="ARBA" id="ARBA00022741"/>
    </source>
</evidence>
<feature type="coiled-coil region" evidence="7">
    <location>
        <begin position="1416"/>
        <end position="1524"/>
    </location>
</feature>